<sequence length="146" mass="15896">MQNVMNLSFSALGENEGFARVAVAAFAAKLNPTMDDLAELKTAVSEAVTNAIIHGYDSNPGGIVYITATIDDGEIDVIVRDEGRGIHNIEEAKEPLFTTKPEMERAGMGFTIMEHFTDMLNVESSTSTGTIVRFKKRLAGKRVRCV</sequence>
<dbReference type="EMBL" id="LQWZ01000023">
    <property type="protein sequence ID" value="OAH55941.1"/>
    <property type="molecule type" value="Genomic_DNA"/>
</dbReference>
<organism evidence="9 10">
    <name type="scientific">Domibacillus aminovorans</name>
    <dbReference type="NCBI Taxonomy" id="29332"/>
    <lineage>
        <taxon>Bacteria</taxon>
        <taxon>Bacillati</taxon>
        <taxon>Bacillota</taxon>
        <taxon>Bacilli</taxon>
        <taxon>Bacillales</taxon>
        <taxon>Bacillaceae</taxon>
        <taxon>Domibacillus</taxon>
    </lineage>
</organism>
<dbReference type="GO" id="GO:0106310">
    <property type="term" value="F:protein serine kinase activity"/>
    <property type="evidence" value="ECO:0007669"/>
    <property type="project" value="RHEA"/>
</dbReference>
<keyword evidence="6 7" id="KW-0749">Sporulation</keyword>
<dbReference type="Proteomes" id="UP000077271">
    <property type="component" value="Unassembled WGS sequence"/>
</dbReference>
<gene>
    <name evidence="7" type="primary">spoIIAB</name>
    <name evidence="9" type="ORF">AWH48_04495</name>
</gene>
<dbReference type="InterPro" id="IPR050267">
    <property type="entry name" value="Anti-sigma-factor_SerPK"/>
</dbReference>
<evidence type="ECO:0000259" key="8">
    <source>
        <dbReference type="SMART" id="SM00387"/>
    </source>
</evidence>
<evidence type="ECO:0000313" key="9">
    <source>
        <dbReference type="EMBL" id="OAH55941.1"/>
    </source>
</evidence>
<dbReference type="InterPro" id="IPR010194">
    <property type="entry name" value="Anti-sigma_F"/>
</dbReference>
<keyword evidence="2 7" id="KW-0808">Transferase</keyword>
<dbReference type="SMART" id="SM00387">
    <property type="entry name" value="HATPase_c"/>
    <property type="match status" value="1"/>
</dbReference>
<comment type="catalytic activity">
    <reaction evidence="7">
        <text>L-threonyl-[protein] + ATP = O-phospho-L-threonyl-[protein] + ADP + H(+)</text>
        <dbReference type="Rhea" id="RHEA:46608"/>
        <dbReference type="Rhea" id="RHEA-COMP:11060"/>
        <dbReference type="Rhea" id="RHEA-COMP:11605"/>
        <dbReference type="ChEBI" id="CHEBI:15378"/>
        <dbReference type="ChEBI" id="CHEBI:30013"/>
        <dbReference type="ChEBI" id="CHEBI:30616"/>
        <dbReference type="ChEBI" id="CHEBI:61977"/>
        <dbReference type="ChEBI" id="CHEBI:456216"/>
        <dbReference type="EC" id="2.7.11.1"/>
    </reaction>
</comment>
<dbReference type="InterPro" id="IPR003594">
    <property type="entry name" value="HATPase_dom"/>
</dbReference>
<dbReference type="GO" id="GO:0030435">
    <property type="term" value="P:sporulation resulting in formation of a cellular spore"/>
    <property type="evidence" value="ECO:0007669"/>
    <property type="project" value="UniProtKB-KW"/>
</dbReference>
<proteinExistence type="inferred from homology"/>
<dbReference type="InterPro" id="IPR036890">
    <property type="entry name" value="HATPase_C_sf"/>
</dbReference>
<evidence type="ECO:0000256" key="6">
    <source>
        <dbReference type="ARBA" id="ARBA00022969"/>
    </source>
</evidence>
<dbReference type="Pfam" id="PF13581">
    <property type="entry name" value="HATPase_c_2"/>
    <property type="match status" value="1"/>
</dbReference>
<dbReference type="Gene3D" id="3.30.565.10">
    <property type="entry name" value="Histidine kinase-like ATPase, C-terminal domain"/>
    <property type="match status" value="1"/>
</dbReference>
<dbReference type="GO" id="GO:0030436">
    <property type="term" value="P:asexual sporulation"/>
    <property type="evidence" value="ECO:0007669"/>
    <property type="project" value="UniProtKB-UniRule"/>
</dbReference>
<dbReference type="HAMAP" id="MF_00637">
    <property type="entry name" value="Anti_sigma_F"/>
    <property type="match status" value="1"/>
</dbReference>
<reference evidence="9 10" key="1">
    <citation type="submission" date="2016-01" db="EMBL/GenBank/DDBJ databases">
        <title>Investigation of taxonomic status of Bacillus aminovorans.</title>
        <authorList>
            <person name="Verma A."/>
            <person name="Pal Y."/>
            <person name="Krishnamurthi S."/>
        </authorList>
    </citation>
    <scope>NUCLEOTIDE SEQUENCE [LARGE SCALE GENOMIC DNA]</scope>
    <source>
        <strain evidence="9 10">DSM 4337</strain>
    </source>
</reference>
<dbReference type="GO" id="GO:0004674">
    <property type="term" value="F:protein serine/threonine kinase activity"/>
    <property type="evidence" value="ECO:0007669"/>
    <property type="project" value="UniProtKB-KW"/>
</dbReference>
<accession>A0A177KTL9</accession>
<evidence type="ECO:0000256" key="2">
    <source>
        <dbReference type="ARBA" id="ARBA00022679"/>
    </source>
</evidence>
<protein>
    <recommendedName>
        <fullName evidence="7">Anti-sigma F factor</fullName>
        <ecNumber evidence="7">2.7.11.1</ecNumber>
    </recommendedName>
    <alternativeName>
        <fullName evidence="7">Stage II sporulation protein AB</fullName>
    </alternativeName>
</protein>
<dbReference type="PANTHER" id="PTHR35526:SF3">
    <property type="entry name" value="ANTI-SIGMA-F FACTOR RSBW"/>
    <property type="match status" value="1"/>
</dbReference>
<keyword evidence="5 7" id="KW-0067">ATP-binding</keyword>
<dbReference type="GO" id="GO:0016989">
    <property type="term" value="F:sigma factor antagonist activity"/>
    <property type="evidence" value="ECO:0007669"/>
    <property type="project" value="InterPro"/>
</dbReference>
<name>A0A177KTL9_9BACI</name>
<evidence type="ECO:0000256" key="7">
    <source>
        <dbReference type="HAMAP-Rule" id="MF_00637"/>
    </source>
</evidence>
<dbReference type="AlphaFoldDB" id="A0A177KTL9"/>
<dbReference type="RefSeq" id="WP_018393836.1">
    <property type="nucleotide sequence ID" value="NZ_LQWZ01000023.1"/>
</dbReference>
<evidence type="ECO:0000256" key="1">
    <source>
        <dbReference type="ARBA" id="ARBA00022527"/>
    </source>
</evidence>
<dbReference type="GO" id="GO:0042174">
    <property type="term" value="P:negative regulation of sporulation resulting in formation of a cellular spore"/>
    <property type="evidence" value="ECO:0007669"/>
    <property type="project" value="InterPro"/>
</dbReference>
<dbReference type="GO" id="GO:0005524">
    <property type="term" value="F:ATP binding"/>
    <property type="evidence" value="ECO:0007669"/>
    <property type="project" value="UniProtKB-KW"/>
</dbReference>
<dbReference type="SUPFAM" id="SSF55874">
    <property type="entry name" value="ATPase domain of HSP90 chaperone/DNA topoisomerase II/histidine kinase"/>
    <property type="match status" value="1"/>
</dbReference>
<evidence type="ECO:0000256" key="5">
    <source>
        <dbReference type="ARBA" id="ARBA00022840"/>
    </source>
</evidence>
<keyword evidence="3 7" id="KW-0547">Nucleotide-binding</keyword>
<feature type="domain" description="Histidine kinase/HSP90-like ATPase" evidence="8">
    <location>
        <begin position="35"/>
        <end position="140"/>
    </location>
</feature>
<evidence type="ECO:0000256" key="4">
    <source>
        <dbReference type="ARBA" id="ARBA00022777"/>
    </source>
</evidence>
<dbReference type="NCBIfam" id="TIGR01925">
    <property type="entry name" value="spIIAB"/>
    <property type="match status" value="1"/>
</dbReference>
<comment type="caution">
    <text evidence="9">The sequence shown here is derived from an EMBL/GenBank/DDBJ whole genome shotgun (WGS) entry which is preliminary data.</text>
</comment>
<evidence type="ECO:0000313" key="10">
    <source>
        <dbReference type="Proteomes" id="UP000077271"/>
    </source>
</evidence>
<comment type="similarity">
    <text evidence="7">Belongs to the anti-sigma-factor family.</text>
</comment>
<dbReference type="PANTHER" id="PTHR35526">
    <property type="entry name" value="ANTI-SIGMA-F FACTOR RSBW-RELATED"/>
    <property type="match status" value="1"/>
</dbReference>
<comment type="catalytic activity">
    <reaction evidence="7">
        <text>L-seryl-[protein] + ATP = O-phospho-L-seryl-[protein] + ADP + H(+)</text>
        <dbReference type="Rhea" id="RHEA:17989"/>
        <dbReference type="Rhea" id="RHEA-COMP:9863"/>
        <dbReference type="Rhea" id="RHEA-COMP:11604"/>
        <dbReference type="ChEBI" id="CHEBI:15378"/>
        <dbReference type="ChEBI" id="CHEBI:29999"/>
        <dbReference type="ChEBI" id="CHEBI:30616"/>
        <dbReference type="ChEBI" id="CHEBI:83421"/>
        <dbReference type="ChEBI" id="CHEBI:456216"/>
        <dbReference type="EC" id="2.7.11.1"/>
    </reaction>
</comment>
<comment type="function">
    <text evidence="7">Binds to sigma F and blocks its ability to form an RNA polymerase holoenzyme (E-sigma F). Phosphorylates SpoIIAA on a serine residue. This phosphorylation may enable SpoIIAA to act as an anti-anti-sigma factor that counteracts SpoIIAB and thus releases sigma F from inhibition.</text>
</comment>
<keyword evidence="4 7" id="KW-0418">Kinase</keyword>
<evidence type="ECO:0000256" key="3">
    <source>
        <dbReference type="ARBA" id="ARBA00022741"/>
    </source>
</evidence>
<dbReference type="OrthoDB" id="9768808at2"/>
<keyword evidence="1 7" id="KW-0723">Serine/threonine-protein kinase</keyword>
<dbReference type="EC" id="2.7.11.1" evidence="7"/>